<comment type="caution">
    <text evidence="1">The sequence shown here is derived from an EMBL/GenBank/DDBJ whole genome shotgun (WGS) entry which is preliminary data.</text>
</comment>
<dbReference type="Proteomes" id="UP000648257">
    <property type="component" value="Unassembled WGS sequence"/>
</dbReference>
<evidence type="ECO:0000313" key="1">
    <source>
        <dbReference type="EMBL" id="MBC3807337.1"/>
    </source>
</evidence>
<gene>
    <name evidence="1" type="ORF">H8K52_08270</name>
</gene>
<sequence>MTRKLIIILCALGIAYYSVQIYGLRDRISLTRSAPTKQEKAPQKMQFTFTMESTDVDLVETCRQLFRDSDKTQLSVHPDDSKKAILTVVRNFSSTALQDAIDLNKQLKNKACLQNDSDTFAIKVLNSPSSVQ</sequence>
<protein>
    <submittedName>
        <fullName evidence="1">Uncharacterized protein</fullName>
    </submittedName>
</protein>
<reference evidence="1 2" key="1">
    <citation type="submission" date="2020-08" db="EMBL/GenBank/DDBJ databases">
        <title>Novel species isolated from subtropical streams in China.</title>
        <authorList>
            <person name="Lu H."/>
        </authorList>
    </citation>
    <scope>NUCLEOTIDE SEQUENCE [LARGE SCALE GENOMIC DNA]</scope>
    <source>
        <strain evidence="1 2">KACC 16656</strain>
    </source>
</reference>
<proteinExistence type="predicted"/>
<keyword evidence="2" id="KW-1185">Reference proteome</keyword>
<organism evidence="1 2">
    <name type="scientific">Undibacterium seohonense</name>
    <dbReference type="NCBI Taxonomy" id="1344950"/>
    <lineage>
        <taxon>Bacteria</taxon>
        <taxon>Pseudomonadati</taxon>
        <taxon>Pseudomonadota</taxon>
        <taxon>Betaproteobacteria</taxon>
        <taxon>Burkholderiales</taxon>
        <taxon>Oxalobacteraceae</taxon>
        <taxon>Undibacterium</taxon>
    </lineage>
</organism>
<accession>A0ABR6X332</accession>
<name>A0ABR6X332_9BURK</name>
<evidence type="ECO:0000313" key="2">
    <source>
        <dbReference type="Proteomes" id="UP000648257"/>
    </source>
</evidence>
<dbReference type="RefSeq" id="WP_186922425.1">
    <property type="nucleotide sequence ID" value="NZ_JACOFW010000007.1"/>
</dbReference>
<dbReference type="EMBL" id="JACOFW010000007">
    <property type="protein sequence ID" value="MBC3807337.1"/>
    <property type="molecule type" value="Genomic_DNA"/>
</dbReference>